<protein>
    <submittedName>
        <fullName evidence="2">ATPase</fullName>
    </submittedName>
</protein>
<evidence type="ECO:0000313" key="2">
    <source>
        <dbReference type="EMBL" id="GMA94853.1"/>
    </source>
</evidence>
<dbReference type="InterPro" id="IPR002731">
    <property type="entry name" value="ATPase_BadF"/>
</dbReference>
<dbReference type="InterPro" id="IPR043129">
    <property type="entry name" value="ATPase_NBD"/>
</dbReference>
<dbReference type="EMBL" id="BSVB01000001">
    <property type="protein sequence ID" value="GMA94853.1"/>
    <property type="molecule type" value="Genomic_DNA"/>
</dbReference>
<organism evidence="2 3">
    <name type="scientific">Pseudolysinimonas kribbensis</name>
    <dbReference type="NCBI Taxonomy" id="433641"/>
    <lineage>
        <taxon>Bacteria</taxon>
        <taxon>Bacillati</taxon>
        <taxon>Actinomycetota</taxon>
        <taxon>Actinomycetes</taxon>
        <taxon>Micrococcales</taxon>
        <taxon>Microbacteriaceae</taxon>
        <taxon>Pseudolysinimonas</taxon>
    </lineage>
</organism>
<evidence type="ECO:0000313" key="3">
    <source>
        <dbReference type="Proteomes" id="UP001157034"/>
    </source>
</evidence>
<dbReference type="SUPFAM" id="SSF53067">
    <property type="entry name" value="Actin-like ATPase domain"/>
    <property type="match status" value="1"/>
</dbReference>
<gene>
    <name evidence="2" type="ORF">GCM10025881_16770</name>
</gene>
<reference evidence="3" key="1">
    <citation type="journal article" date="2019" name="Int. J. Syst. Evol. Microbiol.">
        <title>The Global Catalogue of Microorganisms (GCM) 10K type strain sequencing project: providing services to taxonomists for standard genome sequencing and annotation.</title>
        <authorList>
            <consortium name="The Broad Institute Genomics Platform"/>
            <consortium name="The Broad Institute Genome Sequencing Center for Infectious Disease"/>
            <person name="Wu L."/>
            <person name="Ma J."/>
        </authorList>
    </citation>
    <scope>NUCLEOTIDE SEQUENCE [LARGE SCALE GENOMIC DNA]</scope>
    <source>
        <strain evidence="3">NBRC 108894</strain>
    </source>
</reference>
<comment type="caution">
    <text evidence="2">The sequence shown here is derived from an EMBL/GenBank/DDBJ whole genome shotgun (WGS) entry which is preliminary data.</text>
</comment>
<dbReference type="Gene3D" id="3.30.420.40">
    <property type="match status" value="2"/>
</dbReference>
<evidence type="ECO:0000259" key="1">
    <source>
        <dbReference type="Pfam" id="PF01869"/>
    </source>
</evidence>
<name>A0ABQ6K335_9MICO</name>
<proteinExistence type="predicted"/>
<dbReference type="PANTHER" id="PTHR43190">
    <property type="entry name" value="N-ACETYL-D-GLUCOSAMINE KINASE"/>
    <property type="match status" value="1"/>
</dbReference>
<keyword evidence="3" id="KW-1185">Reference proteome</keyword>
<dbReference type="Proteomes" id="UP001157034">
    <property type="component" value="Unassembled WGS sequence"/>
</dbReference>
<dbReference type="Pfam" id="PF01869">
    <property type="entry name" value="BcrAD_BadFG"/>
    <property type="match status" value="1"/>
</dbReference>
<dbReference type="PANTHER" id="PTHR43190:SF3">
    <property type="entry name" value="N-ACETYL-D-GLUCOSAMINE KINASE"/>
    <property type="match status" value="1"/>
</dbReference>
<sequence>MSFVNNVSRLDRLVGIDVGGTKTHLAAIGPDGARRDVIRPSADWRHDMLFSDDGNLPRLAEWIATHAVVGPGTSVAVGLHDGDTEQQLALARDVLSGGLGIRVRVENDGELIVPAAGPEPAIALVVGTGSIVSGRDADGRQIGAGGHGWMLGDWGSAPGLVREALVRVLPLVDDGIEDAIIPLLADAFGVAVHDLATSTTVDASQDRWGDAAPVVFSAADAGSAVALETIEDAADRLVAEIASVQRRGALGEKVVAAGGVVSSQPRLRAALAARLAVLPRPLGLQLLEAPPVDGALRLAADAAAV</sequence>
<accession>A0ABQ6K335</accession>
<dbReference type="InterPro" id="IPR052519">
    <property type="entry name" value="Euk-type_GlcNAc_Kinase"/>
</dbReference>
<feature type="domain" description="ATPase BadF/BadG/BcrA/BcrD type" evidence="1">
    <location>
        <begin position="103"/>
        <end position="269"/>
    </location>
</feature>